<dbReference type="PANTHER" id="PTHR32322:SF9">
    <property type="entry name" value="AMINO-ACID METABOLITE EFFLUX PUMP-RELATED"/>
    <property type="match status" value="1"/>
</dbReference>
<evidence type="ECO:0000256" key="4">
    <source>
        <dbReference type="ARBA" id="ARBA00023136"/>
    </source>
</evidence>
<dbReference type="PANTHER" id="PTHR32322">
    <property type="entry name" value="INNER MEMBRANE TRANSPORTER"/>
    <property type="match status" value="1"/>
</dbReference>
<evidence type="ECO:0000256" key="5">
    <source>
        <dbReference type="SAM" id="Phobius"/>
    </source>
</evidence>
<feature type="transmembrane region" description="Helical" evidence="5">
    <location>
        <begin position="7"/>
        <end position="27"/>
    </location>
</feature>
<comment type="caution">
    <text evidence="7">The sequence shown here is derived from an EMBL/GenBank/DDBJ whole genome shotgun (WGS) entry which is preliminary data.</text>
</comment>
<dbReference type="SUPFAM" id="SSF103481">
    <property type="entry name" value="Multidrug resistance efflux transporter EmrE"/>
    <property type="match status" value="2"/>
</dbReference>
<dbReference type="InterPro" id="IPR037185">
    <property type="entry name" value="EmrE-like"/>
</dbReference>
<gene>
    <name evidence="7" type="ORF">HOP52_10725</name>
</gene>
<feature type="transmembrane region" description="Helical" evidence="5">
    <location>
        <begin position="259"/>
        <end position="277"/>
    </location>
</feature>
<proteinExistence type="predicted"/>
<evidence type="ECO:0000256" key="2">
    <source>
        <dbReference type="ARBA" id="ARBA00022692"/>
    </source>
</evidence>
<feature type="domain" description="EamA" evidence="6">
    <location>
        <begin position="142"/>
        <end position="276"/>
    </location>
</feature>
<evidence type="ECO:0000256" key="1">
    <source>
        <dbReference type="ARBA" id="ARBA00004141"/>
    </source>
</evidence>
<keyword evidence="8" id="KW-1185">Reference proteome</keyword>
<dbReference type="EMBL" id="JABFUC010000007">
    <property type="protein sequence ID" value="MCG6658229.1"/>
    <property type="molecule type" value="Genomic_DNA"/>
</dbReference>
<feature type="transmembrane region" description="Helical" evidence="5">
    <location>
        <begin position="200"/>
        <end position="222"/>
    </location>
</feature>
<dbReference type="Gene3D" id="1.10.3730.20">
    <property type="match status" value="2"/>
</dbReference>
<reference evidence="7 8" key="1">
    <citation type="submission" date="2020-05" db="EMBL/GenBank/DDBJ databases">
        <title>Comparative genomic analysis of denitrifying bacteria from Halomonas genus.</title>
        <authorList>
            <person name="Wang L."/>
            <person name="Shao Z."/>
        </authorList>
    </citation>
    <scope>NUCLEOTIDE SEQUENCE [LARGE SCALE GENOMIC DNA]</scope>
    <source>
        <strain evidence="7 8">A4</strain>
    </source>
</reference>
<name>A0ABS9P9R4_9GAMM</name>
<evidence type="ECO:0000256" key="3">
    <source>
        <dbReference type="ARBA" id="ARBA00022989"/>
    </source>
</evidence>
<keyword evidence="3 5" id="KW-1133">Transmembrane helix</keyword>
<feature type="transmembrane region" description="Helical" evidence="5">
    <location>
        <begin position="33"/>
        <end position="53"/>
    </location>
</feature>
<keyword evidence="2 5" id="KW-0812">Transmembrane</keyword>
<dbReference type="InterPro" id="IPR000620">
    <property type="entry name" value="EamA_dom"/>
</dbReference>
<organism evidence="7 8">
    <name type="scientific">Billgrantia campisalis</name>
    <dbReference type="NCBI Taxonomy" id="74661"/>
    <lineage>
        <taxon>Bacteria</taxon>
        <taxon>Pseudomonadati</taxon>
        <taxon>Pseudomonadota</taxon>
        <taxon>Gammaproteobacteria</taxon>
        <taxon>Oceanospirillales</taxon>
        <taxon>Halomonadaceae</taxon>
        <taxon>Billgrantia</taxon>
    </lineage>
</organism>
<sequence>MPLRDLLLGLLVVAIWALNIIVIKLGVAELPPLLLTTLRFMLVAALLVPFHPVARQQLPFLLLLSLTFGSLHFALLFIGLGQAEAGTGALLVQMGTPFATLLAVIFLGERLDGRRLAGLALSFGGVVVLAGGPSLPSPLPMALLLLSALGWAISQLLIKRGPGVAPMALAGWVALFAIPQVALASLWFENGQWEALRQASWQGVGAIFYTAVMSSIVAYGLWYGLLRRHPVNRLAPLSLLVPVGAVLLGVLLLGERLSAHTLVGGGLVIAGVALIVLRLPLRRSRDVADLSDHA</sequence>
<evidence type="ECO:0000313" key="7">
    <source>
        <dbReference type="EMBL" id="MCG6658229.1"/>
    </source>
</evidence>
<feature type="transmembrane region" description="Helical" evidence="5">
    <location>
        <begin position="60"/>
        <end position="80"/>
    </location>
</feature>
<evidence type="ECO:0000313" key="8">
    <source>
        <dbReference type="Proteomes" id="UP000814385"/>
    </source>
</evidence>
<dbReference type="Pfam" id="PF00892">
    <property type="entry name" value="EamA"/>
    <property type="match status" value="2"/>
</dbReference>
<feature type="transmembrane region" description="Helical" evidence="5">
    <location>
        <begin position="116"/>
        <end position="135"/>
    </location>
</feature>
<protein>
    <submittedName>
        <fullName evidence="7">EamA family transporter</fullName>
    </submittedName>
</protein>
<feature type="domain" description="EamA" evidence="6">
    <location>
        <begin position="6"/>
        <end position="129"/>
    </location>
</feature>
<accession>A0ABS9P9R4</accession>
<keyword evidence="4 5" id="KW-0472">Membrane</keyword>
<feature type="transmembrane region" description="Helical" evidence="5">
    <location>
        <begin position="86"/>
        <end position="107"/>
    </location>
</feature>
<feature type="transmembrane region" description="Helical" evidence="5">
    <location>
        <begin position="141"/>
        <end position="158"/>
    </location>
</feature>
<comment type="subcellular location">
    <subcellularLocation>
        <location evidence="1">Membrane</location>
        <topology evidence="1">Multi-pass membrane protein</topology>
    </subcellularLocation>
</comment>
<dbReference type="InterPro" id="IPR050638">
    <property type="entry name" value="AA-Vitamin_Transporters"/>
</dbReference>
<dbReference type="Proteomes" id="UP000814385">
    <property type="component" value="Unassembled WGS sequence"/>
</dbReference>
<dbReference type="RefSeq" id="WP_238977376.1">
    <property type="nucleotide sequence ID" value="NZ_JABFUC010000007.1"/>
</dbReference>
<feature type="transmembrane region" description="Helical" evidence="5">
    <location>
        <begin position="170"/>
        <end position="188"/>
    </location>
</feature>
<feature type="transmembrane region" description="Helical" evidence="5">
    <location>
        <begin position="234"/>
        <end position="253"/>
    </location>
</feature>
<evidence type="ECO:0000259" key="6">
    <source>
        <dbReference type="Pfam" id="PF00892"/>
    </source>
</evidence>